<dbReference type="Proteomes" id="UP000269945">
    <property type="component" value="Unassembled WGS sequence"/>
</dbReference>
<reference evidence="1 2" key="1">
    <citation type="submission" date="2018-10" db="EMBL/GenBank/DDBJ databases">
        <authorList>
            <person name="Ekblom R."/>
            <person name="Jareborg N."/>
        </authorList>
    </citation>
    <scope>NUCLEOTIDE SEQUENCE [LARGE SCALE GENOMIC DNA]</scope>
    <source>
        <tissue evidence="1">Muscle</tissue>
    </source>
</reference>
<organism evidence="1 2">
    <name type="scientific">Gulo gulo</name>
    <name type="common">Wolverine</name>
    <name type="synonym">Gluton</name>
    <dbReference type="NCBI Taxonomy" id="48420"/>
    <lineage>
        <taxon>Eukaryota</taxon>
        <taxon>Metazoa</taxon>
        <taxon>Chordata</taxon>
        <taxon>Craniata</taxon>
        <taxon>Vertebrata</taxon>
        <taxon>Euteleostomi</taxon>
        <taxon>Mammalia</taxon>
        <taxon>Eutheria</taxon>
        <taxon>Laurasiatheria</taxon>
        <taxon>Carnivora</taxon>
        <taxon>Caniformia</taxon>
        <taxon>Musteloidea</taxon>
        <taxon>Mustelidae</taxon>
        <taxon>Guloninae</taxon>
        <taxon>Gulo</taxon>
    </lineage>
</organism>
<proteinExistence type="predicted"/>
<accession>A0A9X9LW18</accession>
<protein>
    <submittedName>
        <fullName evidence="1">Uncharacterized protein</fullName>
    </submittedName>
</protein>
<sequence>MLVIWEPVPAKES</sequence>
<name>A0A9X9LW18_GULGU</name>
<comment type="caution">
    <text evidence="1">The sequence shown here is derived from an EMBL/GenBank/DDBJ whole genome shotgun (WGS) entry which is preliminary data.</text>
</comment>
<keyword evidence="2" id="KW-1185">Reference proteome</keyword>
<dbReference type="EMBL" id="CYRY02022866">
    <property type="protein sequence ID" value="VCW97726.1"/>
    <property type="molecule type" value="Genomic_DNA"/>
</dbReference>
<evidence type="ECO:0000313" key="2">
    <source>
        <dbReference type="Proteomes" id="UP000269945"/>
    </source>
</evidence>
<gene>
    <name evidence="1" type="ORF">BN2614_LOCUS1</name>
</gene>
<evidence type="ECO:0000313" key="1">
    <source>
        <dbReference type="EMBL" id="VCW97726.1"/>
    </source>
</evidence>